<keyword evidence="3" id="KW-0158">Chromosome</keyword>
<dbReference type="SUPFAM" id="SSF82199">
    <property type="entry name" value="SET domain"/>
    <property type="match status" value="1"/>
</dbReference>
<dbReference type="GO" id="GO:0001715">
    <property type="term" value="P:ectodermal cell fate specification"/>
    <property type="evidence" value="ECO:0007669"/>
    <property type="project" value="EnsemblMetazoa"/>
</dbReference>
<dbReference type="HOGENOM" id="CLU_006192_0_0_1"/>
<dbReference type="GO" id="GO:0002119">
    <property type="term" value="P:nematode larval development"/>
    <property type="evidence" value="ECO:0007669"/>
    <property type="project" value="EnsemblMetazoa"/>
</dbReference>
<feature type="region of interest" description="Disordered" evidence="15">
    <location>
        <begin position="922"/>
        <end position="946"/>
    </location>
</feature>
<keyword evidence="4" id="KW-0489">Methyltransferase</keyword>
<evidence type="ECO:0000256" key="3">
    <source>
        <dbReference type="ARBA" id="ARBA00022454"/>
    </source>
</evidence>
<evidence type="ECO:0000256" key="13">
    <source>
        <dbReference type="ARBA" id="ARBA00023163"/>
    </source>
</evidence>
<dbReference type="Pfam" id="PF00856">
    <property type="entry name" value="SET"/>
    <property type="match status" value="1"/>
</dbReference>
<dbReference type="PROSITE" id="PS51215">
    <property type="entry name" value="AWS"/>
    <property type="match status" value="1"/>
</dbReference>
<dbReference type="GO" id="GO:0005654">
    <property type="term" value="C:nucleoplasm"/>
    <property type="evidence" value="ECO:0007669"/>
    <property type="project" value="TreeGrafter"/>
</dbReference>
<feature type="domain" description="AWS" evidence="19">
    <location>
        <begin position="604"/>
        <end position="649"/>
    </location>
</feature>
<keyword evidence="6" id="KW-0949">S-adenosyl-L-methionine</keyword>
<dbReference type="GO" id="GO:0032259">
    <property type="term" value="P:methylation"/>
    <property type="evidence" value="ECO:0007669"/>
    <property type="project" value="UniProtKB-KW"/>
</dbReference>
<feature type="compositionally biased region" description="Polar residues" evidence="15">
    <location>
        <begin position="365"/>
        <end position="375"/>
    </location>
</feature>
<dbReference type="Proteomes" id="UP000008281">
    <property type="component" value="Unassembled WGS sequence"/>
</dbReference>
<dbReference type="OMA" id="GACTSDM"/>
<feature type="compositionally biased region" description="Polar residues" evidence="15">
    <location>
        <begin position="170"/>
        <end position="189"/>
    </location>
</feature>
<evidence type="ECO:0000259" key="16">
    <source>
        <dbReference type="PROSITE" id="PS50280"/>
    </source>
</evidence>
<evidence type="ECO:0000256" key="11">
    <source>
        <dbReference type="ARBA" id="ARBA00023015"/>
    </source>
</evidence>
<dbReference type="SMART" id="SM00249">
    <property type="entry name" value="PHD"/>
    <property type="match status" value="1"/>
</dbReference>
<feature type="compositionally biased region" description="Polar residues" evidence="15">
    <location>
        <begin position="929"/>
        <end position="945"/>
    </location>
</feature>
<keyword evidence="10" id="KW-0156">Chromatin regulator</keyword>
<evidence type="ECO:0000313" key="20">
    <source>
        <dbReference type="EMBL" id="EFP01375.1"/>
    </source>
</evidence>
<dbReference type="eggNOG" id="KOG1083">
    <property type="taxonomic scope" value="Eukaryota"/>
</dbReference>
<dbReference type="EMBL" id="DS268443">
    <property type="protein sequence ID" value="EFP01375.1"/>
    <property type="molecule type" value="Genomic_DNA"/>
</dbReference>
<dbReference type="Pfam" id="PF00628">
    <property type="entry name" value="PHD"/>
    <property type="match status" value="1"/>
</dbReference>
<evidence type="ECO:0000256" key="14">
    <source>
        <dbReference type="ARBA" id="ARBA00023242"/>
    </source>
</evidence>
<dbReference type="Pfam" id="PF01426">
    <property type="entry name" value="BAH"/>
    <property type="match status" value="1"/>
</dbReference>
<evidence type="ECO:0000259" key="17">
    <source>
        <dbReference type="PROSITE" id="PS50868"/>
    </source>
</evidence>
<dbReference type="GO" id="GO:0045138">
    <property type="term" value="P:nematode male tail tip morphogenesis"/>
    <property type="evidence" value="ECO:0007669"/>
    <property type="project" value="EnsemblMetazoa"/>
</dbReference>
<feature type="domain" description="SET" evidence="16">
    <location>
        <begin position="652"/>
        <end position="764"/>
    </location>
</feature>
<dbReference type="Gene3D" id="3.30.40.10">
    <property type="entry name" value="Zinc/RING finger domain, C3HC4 (zinc finger)"/>
    <property type="match status" value="1"/>
</dbReference>
<dbReference type="SUPFAM" id="SSF57903">
    <property type="entry name" value="FYVE/PHD zinc finger"/>
    <property type="match status" value="1"/>
</dbReference>
<accession>E3MGA5</accession>
<evidence type="ECO:0000256" key="12">
    <source>
        <dbReference type="ARBA" id="ARBA00023159"/>
    </source>
</evidence>
<dbReference type="InterPro" id="IPR006560">
    <property type="entry name" value="AWS_dom"/>
</dbReference>
<dbReference type="PROSITE" id="PS01359">
    <property type="entry name" value="ZF_PHD_1"/>
    <property type="match status" value="1"/>
</dbReference>
<feature type="compositionally biased region" description="Low complexity" evidence="15">
    <location>
        <begin position="25"/>
        <end position="45"/>
    </location>
</feature>
<dbReference type="GO" id="GO:0040011">
    <property type="term" value="P:locomotion"/>
    <property type="evidence" value="ECO:0007669"/>
    <property type="project" value="EnsemblMetazoa"/>
</dbReference>
<dbReference type="OrthoDB" id="422362at2759"/>
<dbReference type="InParanoid" id="E3MGA5"/>
<evidence type="ECO:0000256" key="2">
    <source>
        <dbReference type="ARBA" id="ARBA00004286"/>
    </source>
</evidence>
<dbReference type="PANTHER" id="PTHR46147">
    <property type="entry name" value="HISTONE-LYSINE N-METHYLTRANSFERASE ASH1"/>
    <property type="match status" value="1"/>
</dbReference>
<feature type="compositionally biased region" description="Acidic residues" evidence="15">
    <location>
        <begin position="213"/>
        <end position="225"/>
    </location>
</feature>
<dbReference type="SMART" id="SM00570">
    <property type="entry name" value="AWS"/>
    <property type="match status" value="1"/>
</dbReference>
<evidence type="ECO:0000313" key="21">
    <source>
        <dbReference type="Proteomes" id="UP000008281"/>
    </source>
</evidence>
<evidence type="ECO:0000256" key="8">
    <source>
        <dbReference type="ARBA" id="ARBA00022771"/>
    </source>
</evidence>
<dbReference type="Gene3D" id="2.30.30.490">
    <property type="match status" value="1"/>
</dbReference>
<dbReference type="InterPro" id="IPR019786">
    <property type="entry name" value="Zinc_finger_PHD-type_CS"/>
</dbReference>
<dbReference type="InterPro" id="IPR013083">
    <property type="entry name" value="Znf_RING/FYVE/PHD"/>
</dbReference>
<dbReference type="GO" id="GO:0005694">
    <property type="term" value="C:chromosome"/>
    <property type="evidence" value="ECO:0007669"/>
    <property type="project" value="UniProtKB-SubCell"/>
</dbReference>
<dbReference type="GO" id="GO:0040014">
    <property type="term" value="P:regulation of multicellular organism growth"/>
    <property type="evidence" value="ECO:0007669"/>
    <property type="project" value="EnsemblMetazoa"/>
</dbReference>
<keyword evidence="5" id="KW-0808">Transferase</keyword>
<keyword evidence="14" id="KW-0539">Nucleus</keyword>
<dbReference type="InterPro" id="IPR046341">
    <property type="entry name" value="SET_dom_sf"/>
</dbReference>
<dbReference type="PANTHER" id="PTHR46147:SF3">
    <property type="entry name" value="HISTONE-LYSINE N-METHYLTRANSFERASE ASH1"/>
    <property type="match status" value="1"/>
</dbReference>
<evidence type="ECO:0000256" key="4">
    <source>
        <dbReference type="ARBA" id="ARBA00022603"/>
    </source>
</evidence>
<dbReference type="Gene3D" id="2.170.270.10">
    <property type="entry name" value="SET domain"/>
    <property type="match status" value="1"/>
</dbReference>
<keyword evidence="8" id="KW-0863">Zinc-finger</keyword>
<dbReference type="GO" id="GO:0018991">
    <property type="term" value="P:egg-laying behavior"/>
    <property type="evidence" value="ECO:0007669"/>
    <property type="project" value="EnsemblMetazoa"/>
</dbReference>
<dbReference type="FunFam" id="2.30.30.490:FF:000039">
    <property type="entry name" value="Histone-lysine N-methyltransferase ash1"/>
    <property type="match status" value="1"/>
</dbReference>
<dbReference type="FunFam" id="2.170.270.10:FF:000111">
    <property type="entry name" value="Probable histone-lysine N-methyltransferase lin-59"/>
    <property type="match status" value="1"/>
</dbReference>
<dbReference type="PROSITE" id="PS50280">
    <property type="entry name" value="SET"/>
    <property type="match status" value="1"/>
</dbReference>
<evidence type="ECO:0000256" key="1">
    <source>
        <dbReference type="ARBA" id="ARBA00004123"/>
    </source>
</evidence>
<feature type="compositionally biased region" description="Acidic residues" evidence="15">
    <location>
        <begin position="413"/>
        <end position="423"/>
    </location>
</feature>
<feature type="compositionally biased region" description="Low complexity" evidence="15">
    <location>
        <begin position="244"/>
        <end position="256"/>
    </location>
</feature>
<evidence type="ECO:0000256" key="7">
    <source>
        <dbReference type="ARBA" id="ARBA00022723"/>
    </source>
</evidence>
<proteinExistence type="predicted"/>
<evidence type="ECO:0000256" key="9">
    <source>
        <dbReference type="ARBA" id="ARBA00022833"/>
    </source>
</evidence>
<evidence type="ECO:0000256" key="5">
    <source>
        <dbReference type="ARBA" id="ARBA00022679"/>
    </source>
</evidence>
<dbReference type="GO" id="GO:0009792">
    <property type="term" value="P:embryo development ending in birth or egg hatching"/>
    <property type="evidence" value="ECO:0007669"/>
    <property type="project" value="EnsemblMetazoa"/>
</dbReference>
<dbReference type="SMART" id="SM00439">
    <property type="entry name" value="BAH"/>
    <property type="match status" value="1"/>
</dbReference>
<dbReference type="GO" id="GO:0008270">
    <property type="term" value="F:zinc ion binding"/>
    <property type="evidence" value="ECO:0007669"/>
    <property type="project" value="UniProtKB-KW"/>
</dbReference>
<name>E3MGA5_CAERE</name>
<dbReference type="SMART" id="SM00317">
    <property type="entry name" value="SET"/>
    <property type="match status" value="1"/>
</dbReference>
<feature type="compositionally biased region" description="Basic and acidic residues" evidence="15">
    <location>
        <begin position="328"/>
        <end position="337"/>
    </location>
</feature>
<evidence type="ECO:0000256" key="10">
    <source>
        <dbReference type="ARBA" id="ARBA00022853"/>
    </source>
</evidence>
<dbReference type="GO" id="GO:0003682">
    <property type="term" value="F:chromatin binding"/>
    <property type="evidence" value="ECO:0007669"/>
    <property type="project" value="InterPro"/>
</dbReference>
<protein>
    <submittedName>
        <fullName evidence="20">CRE-LIN-59 protein</fullName>
    </submittedName>
</protein>
<dbReference type="PROSITE" id="PS50868">
    <property type="entry name" value="POST_SET"/>
    <property type="match status" value="1"/>
</dbReference>
<dbReference type="FunCoup" id="E3MGA5">
    <property type="interactions" value="175"/>
</dbReference>
<organism evidence="21">
    <name type="scientific">Caenorhabditis remanei</name>
    <name type="common">Caenorhabditis vulgaris</name>
    <dbReference type="NCBI Taxonomy" id="31234"/>
    <lineage>
        <taxon>Eukaryota</taxon>
        <taxon>Metazoa</taxon>
        <taxon>Ecdysozoa</taxon>
        <taxon>Nematoda</taxon>
        <taxon>Chromadorea</taxon>
        <taxon>Rhabditida</taxon>
        <taxon>Rhabditina</taxon>
        <taxon>Rhabditomorpha</taxon>
        <taxon>Rhabditoidea</taxon>
        <taxon>Rhabditidae</taxon>
        <taxon>Peloderinae</taxon>
        <taxon>Caenorhabditis</taxon>
    </lineage>
</organism>
<keyword evidence="11" id="KW-0805">Transcription regulation</keyword>
<keyword evidence="12" id="KW-0010">Activator</keyword>
<dbReference type="InterPro" id="IPR011011">
    <property type="entry name" value="Znf_FYVE_PHD"/>
</dbReference>
<dbReference type="GO" id="GO:0048566">
    <property type="term" value="P:embryonic digestive tract development"/>
    <property type="evidence" value="ECO:0007669"/>
    <property type="project" value="EnsemblMetazoa"/>
</dbReference>
<keyword evidence="13" id="KW-0804">Transcription</keyword>
<dbReference type="STRING" id="31234.E3MGA5"/>
<feature type="region of interest" description="Disordered" evidence="15">
    <location>
        <begin position="1"/>
        <end position="45"/>
    </location>
</feature>
<feature type="domain" description="BAH" evidence="18">
    <location>
        <begin position="1125"/>
        <end position="1246"/>
    </location>
</feature>
<dbReference type="PROSITE" id="PS51038">
    <property type="entry name" value="BAH"/>
    <property type="match status" value="1"/>
</dbReference>
<dbReference type="GO" id="GO:0045944">
    <property type="term" value="P:positive regulation of transcription by RNA polymerase II"/>
    <property type="evidence" value="ECO:0007669"/>
    <property type="project" value="EnsemblMetazoa"/>
</dbReference>
<reference evidence="20" key="1">
    <citation type="submission" date="2007-07" db="EMBL/GenBank/DDBJ databases">
        <title>PCAP assembly of the Caenorhabditis remanei genome.</title>
        <authorList>
            <consortium name="The Caenorhabditis remanei Sequencing Consortium"/>
            <person name="Wilson R.K."/>
        </authorList>
    </citation>
    <scope>NUCLEOTIDE SEQUENCE [LARGE SCALE GENOMIC DNA]</scope>
    <source>
        <strain evidence="20">PB4641</strain>
    </source>
</reference>
<evidence type="ECO:0000259" key="18">
    <source>
        <dbReference type="PROSITE" id="PS51038"/>
    </source>
</evidence>
<dbReference type="InterPro" id="IPR001214">
    <property type="entry name" value="SET_dom"/>
</dbReference>
<keyword evidence="9" id="KW-0862">Zinc</keyword>
<gene>
    <name evidence="20" type="primary">Cre-lin-59</name>
    <name evidence="20" type="ORF">CRE_23892</name>
</gene>
<sequence>MHGAGEQQQQNSQQRYRFPGRNDETQQPTTSSQQSNRSMQQMQPMQVSLMCTPTTPTTSTAATSSGAVPANLRYQSAVKRLGEPIKFGDSILEPAGTLVFQQADNTVRGHGRRTTIHNNKNAVVANLFQIGSAPVLTMQPQIQGSNGNWYMNQQSASSSHNVISLVQMTTNQSTTKSSATPDSGIQSVPTSPPSPRMELLNEQEIVDKSRYEDNDDDDDDDDPADFTDMPRLKPVDEDDEYFEEPSTSSASFSTESNKSIRTINAVDSTTSTVLPSREEIPNGMSAEDILTFSLAANMDTNEIVRRLIGFDPEKANSIAVLIKKHNADKLKKKKDMEAEVSSTTPTTPRARGSRKRKKSATRSTNSPDVTTSNLPAETSTSLTEIIEESEEVERREVRKGRARRSKRKKTCLEEEPEELGTDDNDLKTDLQDQGSLAVEATCSKTEPTLLDPVLFRLKVHEMVERQLEQLTQKMSEDMAELRLSHSTTKPTSGKRKESFFRQLAEQSKKLKKLGTVVPPAGKRMRFFMTKPEDEVGMKPVESKKEIKEEEISLNIKSRISSRRSRTENSPDYALAPVEEKFNGEYTEIAKSVPYSDDIVTLWRAPSLSCGCTKGACTSDMECLNRALRVQCSNECTLPYCSNRRFWKEDCGHKLCVSNGPRTKRALKTKVARRAGDFLCEYAGEVITFERAYSKFTENQDAKIIAIGSQLFIDATNRGNIARFVKHSCNPNSRLEVWSVSGFYRAGVFALFDLSTNVEITVDKDGLLPFDTSCTCGATNCRKIIKGVKSGVVANGDEKEVIETRRFLLRNRRRTIRKSRQSGLPYILLRPDNGSELLLKMRKTLAAFSFRVRRIDGSMARSMLPYYSSILTFLKVDARNPNLAEFVSLLRKWVAAIDDDDLERAFSAIESHYLSSSLLASTQKTKKSNENPTQARPVSSSGLSHVTSKRGDADLSYLESLYPIGSYDPDDAWETYRANASDNAVRCICGALDEDGGMVQCDKCHFWLHIDCCQYPVREEHGKFGKSKTKSDDKGSDNEENEYICEFCMGTQSGQRPCADVKLPDQPDVRFENCDYYRSLMNRRGIQVRLNETVYVNRKFPDDHKIMLRNLREEKKGLKHKEPNKYVFPEADNTPLLPRNVNRKDARIFRVERLFVCPGNNRFVFGSFYAWPHETISDTGRVFCKKEVFATPYYETLPLDEVIGRCLVADVPTWTKGRPKVPKFKEEDVFLCEMQIGKNQRMFEKVPPKNRYPINTQPYVFLKFPQPKKIIKDFRPYDYSNPSPKPPRTLVTPNPITSCTDAQTSSGALPDVDMRKLSRKNIQKILKRLVKLDSKTS</sequence>
<feature type="compositionally biased region" description="Basic residues" evidence="15">
    <location>
        <begin position="397"/>
        <end position="409"/>
    </location>
</feature>
<feature type="domain" description="Post-SET" evidence="17">
    <location>
        <begin position="769"/>
        <end position="785"/>
    </location>
</feature>
<comment type="subcellular location">
    <subcellularLocation>
        <location evidence="2">Chromosome</location>
    </subcellularLocation>
    <subcellularLocation>
        <location evidence="1">Nucleus</location>
    </subcellularLocation>
</comment>
<feature type="compositionally biased region" description="Basic residues" evidence="15">
    <location>
        <begin position="351"/>
        <end position="360"/>
    </location>
</feature>
<dbReference type="InterPro" id="IPR043151">
    <property type="entry name" value="BAH_sf"/>
</dbReference>
<dbReference type="InterPro" id="IPR001025">
    <property type="entry name" value="BAH_dom"/>
</dbReference>
<dbReference type="InterPro" id="IPR019787">
    <property type="entry name" value="Znf_PHD-finger"/>
</dbReference>
<dbReference type="InterPro" id="IPR001965">
    <property type="entry name" value="Znf_PHD"/>
</dbReference>
<keyword evidence="21" id="KW-1185">Reference proteome</keyword>
<keyword evidence="7" id="KW-0479">Metal-binding</keyword>
<dbReference type="InterPro" id="IPR003616">
    <property type="entry name" value="Post-SET_dom"/>
</dbReference>
<evidence type="ECO:0000256" key="6">
    <source>
        <dbReference type="ARBA" id="ARBA00022691"/>
    </source>
</evidence>
<evidence type="ECO:0000256" key="15">
    <source>
        <dbReference type="SAM" id="MobiDB-lite"/>
    </source>
</evidence>
<feature type="region of interest" description="Disordered" evidence="15">
    <location>
        <begin position="328"/>
        <end position="427"/>
    </location>
</feature>
<evidence type="ECO:0000259" key="19">
    <source>
        <dbReference type="PROSITE" id="PS51215"/>
    </source>
</evidence>
<dbReference type="GO" id="GO:0042800">
    <property type="term" value="F:histone H3K4 methyltransferase activity"/>
    <property type="evidence" value="ECO:0007669"/>
    <property type="project" value="TreeGrafter"/>
</dbReference>
<feature type="region of interest" description="Disordered" evidence="15">
    <location>
        <begin position="170"/>
        <end position="257"/>
    </location>
</feature>